<keyword evidence="4 5" id="KW-0472">Membrane</keyword>
<dbReference type="GO" id="GO:0016020">
    <property type="term" value="C:membrane"/>
    <property type="evidence" value="ECO:0007669"/>
    <property type="project" value="UniProtKB-SubCell"/>
</dbReference>
<feature type="transmembrane region" description="Helical" evidence="5">
    <location>
        <begin position="126"/>
        <end position="145"/>
    </location>
</feature>
<feature type="domain" description="Fatty acid hydroxylase" evidence="6">
    <location>
        <begin position="211"/>
        <end position="342"/>
    </location>
</feature>
<dbReference type="GO" id="GO:0008610">
    <property type="term" value="P:lipid biosynthetic process"/>
    <property type="evidence" value="ECO:0007669"/>
    <property type="project" value="InterPro"/>
</dbReference>
<evidence type="ECO:0000256" key="3">
    <source>
        <dbReference type="ARBA" id="ARBA00022989"/>
    </source>
</evidence>
<evidence type="ECO:0000256" key="1">
    <source>
        <dbReference type="ARBA" id="ARBA00004370"/>
    </source>
</evidence>
<feature type="transmembrane region" description="Helical" evidence="5">
    <location>
        <begin position="21"/>
        <end position="41"/>
    </location>
</feature>
<evidence type="ECO:0000313" key="8">
    <source>
        <dbReference type="Proteomes" id="UP000295341"/>
    </source>
</evidence>
<feature type="transmembrane region" description="Helical" evidence="5">
    <location>
        <begin position="89"/>
        <end position="106"/>
    </location>
</feature>
<proteinExistence type="predicted"/>
<evidence type="ECO:0000256" key="2">
    <source>
        <dbReference type="ARBA" id="ARBA00022692"/>
    </source>
</evidence>
<dbReference type="Pfam" id="PF04116">
    <property type="entry name" value="FA_hydroxylase"/>
    <property type="match status" value="1"/>
</dbReference>
<dbReference type="InterPro" id="IPR050307">
    <property type="entry name" value="Sterol_Desaturase_Related"/>
</dbReference>
<dbReference type="PANTHER" id="PTHR11863">
    <property type="entry name" value="STEROL DESATURASE"/>
    <property type="match status" value="1"/>
</dbReference>
<reference evidence="7 8" key="1">
    <citation type="submission" date="2019-03" db="EMBL/GenBank/DDBJ databases">
        <title>Genomic Encyclopedia of Type Strains, Phase IV (KMG-IV): sequencing the most valuable type-strain genomes for metagenomic binning, comparative biology and taxonomic classification.</title>
        <authorList>
            <person name="Goeker M."/>
        </authorList>
    </citation>
    <scope>NUCLEOTIDE SEQUENCE [LARGE SCALE GENOMIC DNA]</scope>
    <source>
        <strain evidence="7 8">DSM 26377</strain>
    </source>
</reference>
<evidence type="ECO:0000256" key="5">
    <source>
        <dbReference type="SAM" id="Phobius"/>
    </source>
</evidence>
<dbReference type="InterPro" id="IPR006694">
    <property type="entry name" value="Fatty_acid_hydroxylase"/>
</dbReference>
<evidence type="ECO:0000259" key="6">
    <source>
        <dbReference type="Pfam" id="PF04116"/>
    </source>
</evidence>
<feature type="transmembrane region" description="Helical" evidence="5">
    <location>
        <begin position="166"/>
        <end position="192"/>
    </location>
</feature>
<comment type="subcellular location">
    <subcellularLocation>
        <location evidence="1">Membrane</location>
    </subcellularLocation>
</comment>
<gene>
    <name evidence="7" type="ORF">DFR24_2676</name>
</gene>
<name>A0A4R7P3W4_9GAMM</name>
<dbReference type="EMBL" id="SOBT01000009">
    <property type="protein sequence ID" value="TDU28308.1"/>
    <property type="molecule type" value="Genomic_DNA"/>
</dbReference>
<dbReference type="RefSeq" id="WP_133881863.1">
    <property type="nucleotide sequence ID" value="NZ_MWIN01000017.1"/>
</dbReference>
<keyword evidence="8" id="KW-1185">Reference proteome</keyword>
<dbReference type="Proteomes" id="UP000295341">
    <property type="component" value="Unassembled WGS sequence"/>
</dbReference>
<dbReference type="GO" id="GO:0005506">
    <property type="term" value="F:iron ion binding"/>
    <property type="evidence" value="ECO:0007669"/>
    <property type="project" value="InterPro"/>
</dbReference>
<keyword evidence="3 5" id="KW-1133">Transmembrane helix</keyword>
<accession>A0A4R7P3W4</accession>
<dbReference type="AlphaFoldDB" id="A0A4R7P3W4"/>
<organism evidence="7 8">
    <name type="scientific">Panacagrimonas perspica</name>
    <dbReference type="NCBI Taxonomy" id="381431"/>
    <lineage>
        <taxon>Bacteria</taxon>
        <taxon>Pseudomonadati</taxon>
        <taxon>Pseudomonadota</taxon>
        <taxon>Gammaproteobacteria</taxon>
        <taxon>Nevskiales</taxon>
        <taxon>Nevskiaceae</taxon>
        <taxon>Panacagrimonas</taxon>
    </lineage>
</organism>
<dbReference type="GO" id="GO:0016491">
    <property type="term" value="F:oxidoreductase activity"/>
    <property type="evidence" value="ECO:0007669"/>
    <property type="project" value="InterPro"/>
</dbReference>
<comment type="caution">
    <text evidence="7">The sequence shown here is derived from an EMBL/GenBank/DDBJ whole genome shotgun (WGS) entry which is preliminary data.</text>
</comment>
<feature type="transmembrane region" description="Helical" evidence="5">
    <location>
        <begin position="279"/>
        <end position="303"/>
    </location>
</feature>
<keyword evidence="2 5" id="KW-0812">Transmembrane</keyword>
<dbReference type="OrthoDB" id="9770329at2"/>
<evidence type="ECO:0000313" key="7">
    <source>
        <dbReference type="EMBL" id="TDU28308.1"/>
    </source>
</evidence>
<protein>
    <submittedName>
        <fullName evidence="7">Lathosterol oxidase</fullName>
    </submittedName>
</protein>
<feature type="transmembrane region" description="Helical" evidence="5">
    <location>
        <begin position="61"/>
        <end position="82"/>
    </location>
</feature>
<evidence type="ECO:0000256" key="4">
    <source>
        <dbReference type="ARBA" id="ARBA00023136"/>
    </source>
</evidence>
<sequence>MSLESWVTKTFASDEPAGFGYGWISGTLSIFLGALSIFAVLCFRWPDYFVMEEMRGKYPIPLMRAILELSIGLSFFLAFLSAMLRRKKVLAVSGILLALVAVALGGSDAALGSYSENRRIYLGLDWFILTLLVLTLIFVPMERIFPYRREQSVFRRGWLTDIQHFFVSHLLVQVLTYLTLLPATVIFAWLIGPQLQTAVQSQPLWLQFIEIMIVADLAEYAIHRTFHTTAWLWRIHAVHHSVEHMDWIAGSRLHLLEIVVFRGGTFLPLYIFGFSQPAVYAYLAFVSFHAVFLHTNTGFRLGWLEHVIAMPRFHHWHHSSEYEALDKNFALHFPVIDQIFGTKHLPDGRWPKTYGVLGYKLPEGWWAQLLWPFRKDGKAPPAVEAHEPKPQDG</sequence>